<organism evidence="5 6">
    <name type="scientific">Gluconobacter morbifer G707</name>
    <dbReference type="NCBI Taxonomy" id="1088869"/>
    <lineage>
        <taxon>Bacteria</taxon>
        <taxon>Pseudomonadati</taxon>
        <taxon>Pseudomonadota</taxon>
        <taxon>Alphaproteobacteria</taxon>
        <taxon>Acetobacterales</taxon>
        <taxon>Acetobacteraceae</taxon>
        <taxon>Gluconobacter</taxon>
    </lineage>
</organism>
<evidence type="ECO:0000256" key="1">
    <source>
        <dbReference type="ARBA" id="ARBA00007734"/>
    </source>
</evidence>
<dbReference type="EMBL" id="AGQV01000002">
    <property type="protein sequence ID" value="EHH68326.1"/>
    <property type="molecule type" value="Genomic_DNA"/>
</dbReference>
<dbReference type="GO" id="GO:0004553">
    <property type="term" value="F:hydrolase activity, hydrolyzing O-glycosyl compounds"/>
    <property type="evidence" value="ECO:0007669"/>
    <property type="project" value="InterPro"/>
</dbReference>
<dbReference type="Gene3D" id="1.10.530.10">
    <property type="match status" value="1"/>
</dbReference>
<dbReference type="GO" id="GO:0042597">
    <property type="term" value="C:periplasmic space"/>
    <property type="evidence" value="ECO:0007669"/>
    <property type="project" value="InterPro"/>
</dbReference>
<dbReference type="GO" id="GO:0000270">
    <property type="term" value="P:peptidoglycan metabolic process"/>
    <property type="evidence" value="ECO:0007669"/>
    <property type="project" value="InterPro"/>
</dbReference>
<dbReference type="AlphaFoldDB" id="G6XHV2"/>
<dbReference type="InterPro" id="IPR000189">
    <property type="entry name" value="Transglyc_AS"/>
</dbReference>
<gene>
    <name evidence="5" type="ORF">GMO_10960</name>
</gene>
<dbReference type="PANTHER" id="PTHR37423:SF2">
    <property type="entry name" value="MEMBRANE-BOUND LYTIC MUREIN TRANSGLYCOSYLASE C"/>
    <property type="match status" value="1"/>
</dbReference>
<dbReference type="Gene3D" id="1.25.20.10">
    <property type="entry name" value="Bacterial muramidases"/>
    <property type="match status" value="1"/>
</dbReference>
<comment type="similarity">
    <text evidence="2">Belongs to the virb1 family.</text>
</comment>
<dbReference type="STRING" id="1088869.GMO_10960"/>
<comment type="caution">
    <text evidence="5">The sequence shown here is derived from an EMBL/GenBank/DDBJ whole genome shotgun (WGS) entry which is preliminary data.</text>
</comment>
<dbReference type="InterPro" id="IPR008258">
    <property type="entry name" value="Transglycosylase_SLT_dom_1"/>
</dbReference>
<dbReference type="PATRIC" id="fig|1088869.3.peg.1096"/>
<dbReference type="eggNOG" id="COG0741">
    <property type="taxonomic scope" value="Bacteria"/>
</dbReference>
<evidence type="ECO:0000313" key="5">
    <source>
        <dbReference type="EMBL" id="EHH68326.1"/>
    </source>
</evidence>
<accession>G6XHV2</accession>
<dbReference type="CDD" id="cd13401">
    <property type="entry name" value="Slt70-like"/>
    <property type="match status" value="1"/>
</dbReference>
<dbReference type="SUPFAM" id="SSF48435">
    <property type="entry name" value="Bacterial muramidases"/>
    <property type="match status" value="1"/>
</dbReference>
<sequence>MAGGLLLGAASPSTPTVRERLSEWLVLTAPGATDLPPARYAAFLQQTPQWPKRARILWRYQSALARTSDPATLDQLCPALPLTLPTAFLNCADHLPDAPAKARTLWLAGAGTAQDEQAFLVRFGADLTPDDHWQRYEHLEATGQIAAAKRQIDRLSPDRQPLATARIAERSSSPDAESLFQSLPGTEQSDPVLIRFRLRALRRADRLDDALALWRLTGYSLQAGNPGHEWSAERISLARAFLLAGRAQDAAELANDTTLSPDSTDRLEAQLLSGLVALRLLQKPDAAEAFFQPLTKATSLQMQARGYYWVGRARDARGNHDGAQQAFRSAARYPTTFAGQLAIAALNNERDLLVGNSSSPAFDQALQAALQVIPAISSGALQRQDLVEAATDLVQAGDPEHAQDFLMMLDITNPSVEGQKAVADLGRRLGIAAPEVFASYALARKGVALYPEGFPDPYPDVSTGPPGLLTAIIRQESGFDPNAVSSAHAIGLLQLLPGAARDVARRGHLQGLNVSASGLLDPQTNLTVGNAYVSQLLTRFGQVIPYALAAYNAGPHKVDLWLRADPPPVPLTEDSMLDWIERLPYRETRLYIENIEANMMIYRVSHSHAG</sequence>
<dbReference type="Pfam" id="PF01464">
    <property type="entry name" value="SLT"/>
    <property type="match status" value="1"/>
</dbReference>
<dbReference type="PANTHER" id="PTHR37423">
    <property type="entry name" value="SOLUBLE LYTIC MUREIN TRANSGLYCOSYLASE-RELATED"/>
    <property type="match status" value="1"/>
</dbReference>
<evidence type="ECO:0000256" key="3">
    <source>
        <dbReference type="ARBA" id="ARBA00022729"/>
    </source>
</evidence>
<feature type="domain" description="Transglycosylase SLT" evidence="4">
    <location>
        <begin position="465"/>
        <end position="564"/>
    </location>
</feature>
<comment type="similarity">
    <text evidence="1">Belongs to the transglycosylase Slt family.</text>
</comment>
<evidence type="ECO:0000259" key="4">
    <source>
        <dbReference type="Pfam" id="PF01464"/>
    </source>
</evidence>
<dbReference type="SUPFAM" id="SSF53955">
    <property type="entry name" value="Lysozyme-like"/>
    <property type="match status" value="1"/>
</dbReference>
<dbReference type="PROSITE" id="PS00922">
    <property type="entry name" value="TRANSGLYCOSYLASE"/>
    <property type="match status" value="1"/>
</dbReference>
<dbReference type="Proteomes" id="UP000004949">
    <property type="component" value="Unassembled WGS sequence"/>
</dbReference>
<dbReference type="InterPro" id="IPR023346">
    <property type="entry name" value="Lysozyme-like_dom_sf"/>
</dbReference>
<evidence type="ECO:0000313" key="6">
    <source>
        <dbReference type="Proteomes" id="UP000004949"/>
    </source>
</evidence>
<name>G6XHV2_9PROT</name>
<dbReference type="GO" id="GO:0008933">
    <property type="term" value="F:peptidoglycan lytic transglycosylase activity"/>
    <property type="evidence" value="ECO:0007669"/>
    <property type="project" value="InterPro"/>
</dbReference>
<proteinExistence type="inferred from homology"/>
<protein>
    <submittedName>
        <fullName evidence="5">Murein transglycosylase</fullName>
    </submittedName>
</protein>
<keyword evidence="3" id="KW-0732">Signal</keyword>
<reference evidence="5 6" key="1">
    <citation type="submission" date="2011-10" db="EMBL/GenBank/DDBJ databases">
        <title>Genome sequence of Gluconobacter morbifer G707, isolated from Drosophila gut.</title>
        <authorList>
            <person name="Lee W.-J."/>
            <person name="Kim E.-K."/>
        </authorList>
    </citation>
    <scope>NUCLEOTIDE SEQUENCE [LARGE SCALE GENOMIC DNA]</scope>
    <source>
        <strain evidence="5 6">G707</strain>
    </source>
</reference>
<dbReference type="GO" id="GO:0016020">
    <property type="term" value="C:membrane"/>
    <property type="evidence" value="ECO:0007669"/>
    <property type="project" value="InterPro"/>
</dbReference>
<dbReference type="InterPro" id="IPR008939">
    <property type="entry name" value="Lytic_TGlycosylase_superhlx_U"/>
</dbReference>
<keyword evidence="6" id="KW-1185">Reference proteome</keyword>
<evidence type="ECO:0000256" key="2">
    <source>
        <dbReference type="ARBA" id="ARBA00009387"/>
    </source>
</evidence>